<name>A0A2M9ARK9_9ACTN</name>
<evidence type="ECO:0000313" key="4">
    <source>
        <dbReference type="Proteomes" id="UP000230842"/>
    </source>
</evidence>
<gene>
    <name evidence="3" type="ORF">CLV56_4013</name>
</gene>
<evidence type="ECO:0000256" key="1">
    <source>
        <dbReference type="SAM" id="MobiDB-lite"/>
    </source>
</evidence>
<accession>A0A2M9ARK9</accession>
<feature type="region of interest" description="Disordered" evidence="1">
    <location>
        <begin position="369"/>
        <end position="424"/>
    </location>
</feature>
<dbReference type="AlphaFoldDB" id="A0A2M9ARK9"/>
<evidence type="ECO:0000313" key="3">
    <source>
        <dbReference type="EMBL" id="PJJ48308.1"/>
    </source>
</evidence>
<feature type="domain" description="DUF3631" evidence="2">
    <location>
        <begin position="221"/>
        <end position="389"/>
    </location>
</feature>
<dbReference type="Pfam" id="PF12307">
    <property type="entry name" value="DUF3631"/>
    <property type="match status" value="1"/>
</dbReference>
<reference evidence="3 4" key="1">
    <citation type="submission" date="2017-11" db="EMBL/GenBank/DDBJ databases">
        <title>Genomic Encyclopedia of Archaeal and Bacterial Type Strains, Phase II (KMG-II): From Individual Species to Whole Genera.</title>
        <authorList>
            <person name="Goeker M."/>
        </authorList>
    </citation>
    <scope>NUCLEOTIDE SEQUENCE [LARGE SCALE GENOMIC DNA]</scope>
    <source>
        <strain evidence="3 4">DSM 27763</strain>
    </source>
</reference>
<dbReference type="Proteomes" id="UP000230842">
    <property type="component" value="Unassembled WGS sequence"/>
</dbReference>
<dbReference type="InterPro" id="IPR022081">
    <property type="entry name" value="DUF3631"/>
</dbReference>
<dbReference type="EMBL" id="PGEZ01000003">
    <property type="protein sequence ID" value="PJJ48308.1"/>
    <property type="molecule type" value="Genomic_DNA"/>
</dbReference>
<comment type="caution">
    <text evidence="3">The sequence shown here is derived from an EMBL/GenBank/DDBJ whole genome shotgun (WGS) entry which is preliminary data.</text>
</comment>
<keyword evidence="4" id="KW-1185">Reference proteome</keyword>
<protein>
    <submittedName>
        <fullName evidence="3">Uncharacterized protein DUF3631</fullName>
    </submittedName>
</protein>
<feature type="compositionally biased region" description="Basic and acidic residues" evidence="1">
    <location>
        <begin position="385"/>
        <end position="399"/>
    </location>
</feature>
<organism evidence="3 4">
    <name type="scientific">Mumia flava</name>
    <dbReference type="NCBI Taxonomy" id="1348852"/>
    <lineage>
        <taxon>Bacteria</taxon>
        <taxon>Bacillati</taxon>
        <taxon>Actinomycetota</taxon>
        <taxon>Actinomycetes</taxon>
        <taxon>Propionibacteriales</taxon>
        <taxon>Nocardioidaceae</taxon>
        <taxon>Mumia</taxon>
    </lineage>
</organism>
<proteinExistence type="predicted"/>
<sequence>MVSAVDDAWVVESQPVQPVQPGKPVTGEGGGGSGWTILDEVRAWFDRFICTLEEADLDLLALWAVHTHVCVETYTTPRLQLDSPVPGSGKTTVLEHLERVCMHPVQMASLASPALLTRMLDSGMRTILIDEADRTLSPDKEGVGELIAVLNSGYKRGGTRPVLVPTKESGWITKEMPTFAPVAFAGNDPKIPDDTKSRTLRVLLMPDTHGEAEDSDWETYDDAARDLGRRVALWAEGVKDEIRTNRPVLPEGIRGRNRERWAPLKRVAVAAGGRWPMVVDELALREAREIAAEHEDGIVQQRPSVAVLRHIHEVWPDGETFLPTEDLVERLRWHNPEAWGADSSKGKPLTAQALGRMLSRNYKITSCRPVQPGPRGYSRSSLEPAFHRFGLDPSKKPADPVEPAEPAEGPSSLNDFFAAKEATA</sequence>
<evidence type="ECO:0000259" key="2">
    <source>
        <dbReference type="Pfam" id="PF12307"/>
    </source>
</evidence>